<reference evidence="2" key="1">
    <citation type="journal article" date="2023" name="IScience">
        <title>Live-bearing cockroach genome reveals convergent evolutionary mechanisms linked to viviparity in insects and beyond.</title>
        <authorList>
            <person name="Fouks B."/>
            <person name="Harrison M.C."/>
            <person name="Mikhailova A.A."/>
            <person name="Marchal E."/>
            <person name="English S."/>
            <person name="Carruthers M."/>
            <person name="Jennings E.C."/>
            <person name="Chiamaka E.L."/>
            <person name="Frigard R.A."/>
            <person name="Pippel M."/>
            <person name="Attardo G.M."/>
            <person name="Benoit J.B."/>
            <person name="Bornberg-Bauer E."/>
            <person name="Tobe S.S."/>
        </authorList>
    </citation>
    <scope>NUCLEOTIDE SEQUENCE</scope>
    <source>
        <strain evidence="2">Stay&amp;Tobe</strain>
    </source>
</reference>
<dbReference type="EMBL" id="JASPKZ010007172">
    <property type="protein sequence ID" value="KAJ9586348.1"/>
    <property type="molecule type" value="Genomic_DNA"/>
</dbReference>
<proteinExistence type="predicted"/>
<organism evidence="2 3">
    <name type="scientific">Diploptera punctata</name>
    <name type="common">Pacific beetle cockroach</name>
    <dbReference type="NCBI Taxonomy" id="6984"/>
    <lineage>
        <taxon>Eukaryota</taxon>
        <taxon>Metazoa</taxon>
        <taxon>Ecdysozoa</taxon>
        <taxon>Arthropoda</taxon>
        <taxon>Hexapoda</taxon>
        <taxon>Insecta</taxon>
        <taxon>Pterygota</taxon>
        <taxon>Neoptera</taxon>
        <taxon>Polyneoptera</taxon>
        <taxon>Dictyoptera</taxon>
        <taxon>Blattodea</taxon>
        <taxon>Blaberoidea</taxon>
        <taxon>Blaberidae</taxon>
        <taxon>Diplopterinae</taxon>
        <taxon>Diploptera</taxon>
    </lineage>
</organism>
<feature type="compositionally biased region" description="Low complexity" evidence="1">
    <location>
        <begin position="13"/>
        <end position="24"/>
    </location>
</feature>
<gene>
    <name evidence="2" type="ORF">L9F63_020009</name>
</gene>
<reference evidence="2" key="2">
    <citation type="submission" date="2023-05" db="EMBL/GenBank/DDBJ databases">
        <authorList>
            <person name="Fouks B."/>
        </authorList>
    </citation>
    <scope>NUCLEOTIDE SEQUENCE</scope>
    <source>
        <strain evidence="2">Stay&amp;Tobe</strain>
        <tissue evidence="2">Testes</tissue>
    </source>
</reference>
<feature type="region of interest" description="Disordered" evidence="1">
    <location>
        <begin position="1"/>
        <end position="64"/>
    </location>
</feature>
<feature type="compositionally biased region" description="Polar residues" evidence="1">
    <location>
        <begin position="1"/>
        <end position="12"/>
    </location>
</feature>
<dbReference type="AlphaFoldDB" id="A0AAD8EDI7"/>
<feature type="compositionally biased region" description="Low complexity" evidence="1">
    <location>
        <begin position="54"/>
        <end position="64"/>
    </location>
</feature>
<accession>A0AAD8EDI7</accession>
<keyword evidence="3" id="KW-1185">Reference proteome</keyword>
<sequence>ATSVGQMTPQTPSSSGISSTNSLSKILKPPGIKKTKMIRKEVLNYREGRRRPPLSRSSFSLGRG</sequence>
<dbReference type="Proteomes" id="UP001233999">
    <property type="component" value="Unassembled WGS sequence"/>
</dbReference>
<evidence type="ECO:0000313" key="2">
    <source>
        <dbReference type="EMBL" id="KAJ9586348.1"/>
    </source>
</evidence>
<evidence type="ECO:0000313" key="3">
    <source>
        <dbReference type="Proteomes" id="UP001233999"/>
    </source>
</evidence>
<feature type="compositionally biased region" description="Basic and acidic residues" evidence="1">
    <location>
        <begin position="38"/>
        <end position="47"/>
    </location>
</feature>
<name>A0AAD8EDI7_DIPPU</name>
<protein>
    <submittedName>
        <fullName evidence="2">Uncharacterized protein</fullName>
    </submittedName>
</protein>
<feature type="non-terminal residue" evidence="2">
    <location>
        <position position="1"/>
    </location>
</feature>
<comment type="caution">
    <text evidence="2">The sequence shown here is derived from an EMBL/GenBank/DDBJ whole genome shotgun (WGS) entry which is preliminary data.</text>
</comment>
<feature type="non-terminal residue" evidence="2">
    <location>
        <position position="64"/>
    </location>
</feature>
<evidence type="ECO:0000256" key="1">
    <source>
        <dbReference type="SAM" id="MobiDB-lite"/>
    </source>
</evidence>